<feature type="signal peptide" evidence="1">
    <location>
        <begin position="1"/>
        <end position="28"/>
    </location>
</feature>
<evidence type="ECO:0000313" key="2">
    <source>
        <dbReference type="EMBL" id="PYI18840.1"/>
    </source>
</evidence>
<gene>
    <name evidence="2" type="ORF">BO99DRAFT_403177</name>
</gene>
<sequence length="75" mass="7846">MADASCLLFSLSLSLSLSLFSLTSQTYSRDSADERPCATQPGLSYGYTTCARLPNSNSMRAVAADGASSTPMKGN</sequence>
<evidence type="ECO:0000313" key="3">
    <source>
        <dbReference type="Proteomes" id="UP000249829"/>
    </source>
</evidence>
<evidence type="ECO:0000256" key="1">
    <source>
        <dbReference type="SAM" id="SignalP"/>
    </source>
</evidence>
<reference evidence="2 3" key="1">
    <citation type="submission" date="2018-02" db="EMBL/GenBank/DDBJ databases">
        <title>The genomes of Aspergillus section Nigri reveals drivers in fungal speciation.</title>
        <authorList>
            <consortium name="DOE Joint Genome Institute"/>
            <person name="Vesth T.C."/>
            <person name="Nybo J."/>
            <person name="Theobald S."/>
            <person name="Brandl J."/>
            <person name="Frisvad J.C."/>
            <person name="Nielsen K.F."/>
            <person name="Lyhne E.K."/>
            <person name="Kogle M.E."/>
            <person name="Kuo A."/>
            <person name="Riley R."/>
            <person name="Clum A."/>
            <person name="Nolan M."/>
            <person name="Lipzen A."/>
            <person name="Salamov A."/>
            <person name="Henrissat B."/>
            <person name="Wiebenga A."/>
            <person name="De vries R.P."/>
            <person name="Grigoriev I.V."/>
            <person name="Mortensen U.H."/>
            <person name="Andersen M.R."/>
            <person name="Baker S.E."/>
        </authorList>
    </citation>
    <scope>NUCLEOTIDE SEQUENCE [LARGE SCALE GENOMIC DNA]</scope>
    <source>
        <strain evidence="2 3">CBS 115571</strain>
    </source>
</reference>
<dbReference type="Proteomes" id="UP000249829">
    <property type="component" value="Unassembled WGS sequence"/>
</dbReference>
<accession>A0A2V5HRD0</accession>
<organism evidence="2 3">
    <name type="scientific">Aspergillus violaceofuscus (strain CBS 115571)</name>
    <dbReference type="NCBI Taxonomy" id="1450538"/>
    <lineage>
        <taxon>Eukaryota</taxon>
        <taxon>Fungi</taxon>
        <taxon>Dikarya</taxon>
        <taxon>Ascomycota</taxon>
        <taxon>Pezizomycotina</taxon>
        <taxon>Eurotiomycetes</taxon>
        <taxon>Eurotiomycetidae</taxon>
        <taxon>Eurotiales</taxon>
        <taxon>Aspergillaceae</taxon>
        <taxon>Aspergillus</taxon>
    </lineage>
</organism>
<proteinExistence type="predicted"/>
<keyword evidence="1" id="KW-0732">Signal</keyword>
<dbReference type="AlphaFoldDB" id="A0A2V5HRD0"/>
<keyword evidence="3" id="KW-1185">Reference proteome</keyword>
<dbReference type="EMBL" id="KZ825140">
    <property type="protein sequence ID" value="PYI18840.1"/>
    <property type="molecule type" value="Genomic_DNA"/>
</dbReference>
<evidence type="ECO:0008006" key="4">
    <source>
        <dbReference type="Google" id="ProtNLM"/>
    </source>
</evidence>
<name>A0A2V5HRD0_ASPV1</name>
<feature type="chain" id="PRO_5016145146" description="Secreted protein" evidence="1">
    <location>
        <begin position="29"/>
        <end position="75"/>
    </location>
</feature>
<protein>
    <recommendedName>
        <fullName evidence="4">Secreted protein</fullName>
    </recommendedName>
</protein>